<dbReference type="InterPro" id="IPR042202">
    <property type="entry name" value="Duffy-ag-bd_sf"/>
</dbReference>
<dbReference type="GO" id="GO:0016020">
    <property type="term" value="C:membrane"/>
    <property type="evidence" value="ECO:0007669"/>
    <property type="project" value="InterPro"/>
</dbReference>
<dbReference type="InterPro" id="IPR041480">
    <property type="entry name" value="CIDR1_gamma"/>
</dbReference>
<dbReference type="InterPro" id="IPR029210">
    <property type="entry name" value="PfEMP1_NTS"/>
</dbReference>
<evidence type="ECO:0000313" key="8">
    <source>
        <dbReference type="EMBL" id="ETW57051.1"/>
    </source>
</evidence>
<feature type="compositionally biased region" description="Basic and acidic residues" evidence="2">
    <location>
        <begin position="1618"/>
        <end position="1633"/>
    </location>
</feature>
<feature type="domain" description="Duffy-binding-like" evidence="7">
    <location>
        <begin position="306"/>
        <end position="467"/>
    </location>
</feature>
<dbReference type="EMBL" id="KI927283">
    <property type="protein sequence ID" value="ETW57051.1"/>
    <property type="molecule type" value="Genomic_DNA"/>
</dbReference>
<feature type="region of interest" description="Disordered" evidence="2">
    <location>
        <begin position="1127"/>
        <end position="1153"/>
    </location>
</feature>
<dbReference type="FunFam" id="1.20.58.1930:FF:000001">
    <property type="entry name" value="Erythrocyte membrane protein 1, PfEMP1"/>
    <property type="match status" value="1"/>
</dbReference>
<dbReference type="InterPro" id="IPR054595">
    <property type="entry name" value="DBL_C"/>
</dbReference>
<dbReference type="GO" id="GO:0046789">
    <property type="term" value="F:host cell surface receptor binding"/>
    <property type="evidence" value="ECO:0007669"/>
    <property type="project" value="InterPro"/>
</dbReference>
<evidence type="ECO:0000256" key="1">
    <source>
        <dbReference type="SAM" id="Coils"/>
    </source>
</evidence>
<evidence type="ECO:0000259" key="3">
    <source>
        <dbReference type="Pfam" id="PF03011"/>
    </source>
</evidence>
<evidence type="ECO:0000259" key="4">
    <source>
        <dbReference type="Pfam" id="PF05424"/>
    </source>
</evidence>
<keyword evidence="1" id="KW-0175">Coiled coil</keyword>
<sequence>MAPKPRASDYSKATDAKDLFDIIGKDVYDQVKKDGAETYKDYLKGNLTDSSILSELASSPDPCTIVDDYYNKRLKGTRYPCTNLSGKEERFSDTLGGQCTNKKMRSDGEGACAPYRRLHLCHHNLESIDTKSMTHKLLAEVCMAAKYEAESLEKYRDQYEAQYPGSGSTMCTMLARSFADIGDIVRGRDIFRGNDEEKKQRKKLDDKLKEIFKEIHGNLRNGVKDRYNGDKNNDFFKLREDWWALNRNDVWKALTCGAPNNAKYFRQTCGSKENTATLTPSHCRCKDDQVPTYFDYVPQFLRWFEEWAEDFCRLRKHKLENAKKQCRGENNEKYCDLNRYDCTKTVIGEKKLVEGAHCIDCHFSCARFVKWIDNQKLEFLKQRNKYQTEIQTYTNGGGGSGSGRNRKKRDAGKSNYDRYESKFYKKLKEKDKYETVDGFLELLNKEDVCTKNNDIEEGGKIDFKEVKSSSAGGDGNNKTFARTKICEPCPWCGVKDGGPPWRPKENSECAEVENKKYDPNNITDIPILTPEEGQSDILQKYKKFCASGKNGAPAATPGTATSGAPGGNGAPATAPGKNGNQIEKWQCYYEKTDKSNNCILGKWENFKQDQKVKPYNVFFWDWVHDMLHDSVEWKTELSKCINNKNKCTNKCHGKCKCYESWAKRKEIEWEDIKKHFNKQGDIVPVGFLKSLMTHENVLEQVLKGGNLLQNIKDTHADVKDIDRIEALLKEEENQEASVGSPVTKKKSIIVELLKHEKEQAQNCLNTHKDPCSQQESLARSATPPGGPRPPADTDPTEEEDEDDEDGDSEESDSEEEAAEEATQQHTEQDGQGSTPKKEDTTSLDPNVCDIVGGILTGKGNLNEACKQKYSGIQSRLGWKCISDSTTTSSGSICVPPRRRKLYLHKVDDKVKDDASLRDWFVKSAAVETFFLWHRYKKEKEKKPQEGGLPQLQTLDSHFAGGENEDKTPQQWLQSGTIPNDFLRLMFYTLGDYRDICVDNVPNGIDTVITNDQKEKDSTTKITVKQISENIKKAIEKLLPKNGDSQPPSVQQPSVEKTPQQTWWDQNAKHIWDGMICALTYKDNTSGAIGQPPTQDGEVKKALWDEDKKEPKQNGTNGKDYTYEKVQLKDESSGTSPQTPQTPGTSGDNNPPKLIDFIKRPPYFRYLEEWGETFCRQRTRMLKNVKDNCTEDGGSTKKCSGDGLECTDPVPDNKEIFGDFLCSKCAKPCRKYRKWIQKKRTEFEKQKNAYNEQKTKYENGNNKGGGGNGFCETLEENAAKFLQKLGPCSKNDTEEDNKKLFEDTNVTFKHTEYCDPCPKFKIDCTKANCGGDTKGKCNGITTIDADYIKNNKDSTKEVVMRVSDNNTNGVEGDDLKAACKGKGIFEGIRNDEWTCGKVCGVDICTLKKNNNGKDEEHIIMKELVKRWLEYFFEDYNRINKKLKPCTKSENKSTCIKGCVEKWIDKKKEEWNNINNNYIQEYTKNNAGGNNLTNFLEQYQHLTEFKNAIKPCKSLDKFKKSCGLNGTESSQKKESEENDLVKCLLENLKKEIEQCNSVENSVEISGVNTEIPCPTPPLVEDDDEPMEGENPVTQPNICPQEEKKEQQEEEENICTPAGTVKEEEKKEKEKDKGDQEPSGPAESPPLTPAAPTPPPAREPFDSTILQTTIPFGIAIALTSIVKK</sequence>
<reference evidence="8 9" key="2">
    <citation type="submission" date="2013-02" db="EMBL/GenBank/DDBJ databases">
        <title>The Genome Sequence of Plasmodium falciparum Palo Alto/Uganda.</title>
        <authorList>
            <consortium name="The Broad Institute Genome Sequencing Platform"/>
            <consortium name="The Broad Institute Genome Sequencing Center for Infectious Disease"/>
            <person name="Neafsey D."/>
            <person name="Cheeseman I."/>
            <person name="Volkman S."/>
            <person name="Adams J."/>
            <person name="Walker B."/>
            <person name="Young S.K."/>
            <person name="Zeng Q."/>
            <person name="Gargeya S."/>
            <person name="Fitzgerald M."/>
            <person name="Haas B."/>
            <person name="Abouelleil A."/>
            <person name="Alvarado L."/>
            <person name="Arachchi H.M."/>
            <person name="Berlin A.M."/>
            <person name="Chapman S.B."/>
            <person name="Dewar J."/>
            <person name="Goldberg J."/>
            <person name="Griggs A."/>
            <person name="Gujja S."/>
            <person name="Hansen M."/>
            <person name="Howarth C."/>
            <person name="Imamovic A."/>
            <person name="Larimer J."/>
            <person name="McCowan C."/>
            <person name="Murphy C."/>
            <person name="Neiman D."/>
            <person name="Pearson M."/>
            <person name="Priest M."/>
            <person name="Roberts A."/>
            <person name="Saif S."/>
            <person name="Shea T."/>
            <person name="Sisk P."/>
            <person name="Sykes S."/>
            <person name="Wortman J."/>
            <person name="Nusbaum C."/>
            <person name="Birren B."/>
        </authorList>
    </citation>
    <scope>NUCLEOTIDE SEQUENCE [LARGE SCALE GENOMIC DNA]</scope>
    <source>
        <strain evidence="8 9">Palo Alto/Uganda</strain>
    </source>
</reference>
<feature type="domain" description="Cysteine-rich interdomain region 1 gamma" evidence="6">
    <location>
        <begin position="1354"/>
        <end position="1407"/>
    </location>
</feature>
<evidence type="ECO:0000256" key="2">
    <source>
        <dbReference type="SAM" id="MobiDB-lite"/>
    </source>
</evidence>
<dbReference type="FunFam" id="1.20.1310.20:FF:000001">
    <property type="entry name" value="Erythrocyte membrane protein 1, PfEMP1"/>
    <property type="match status" value="1"/>
</dbReference>
<feature type="domain" description="Duffy-binding-like" evidence="7">
    <location>
        <begin position="1168"/>
        <end position="1311"/>
    </location>
</feature>
<evidence type="ECO:0000259" key="5">
    <source>
        <dbReference type="Pfam" id="PF15447"/>
    </source>
</evidence>
<feature type="coiled-coil region" evidence="1">
    <location>
        <begin position="1529"/>
        <end position="1559"/>
    </location>
</feature>
<proteinExistence type="predicted"/>
<feature type="region of interest" description="Disordered" evidence="2">
    <location>
        <begin position="941"/>
        <end position="972"/>
    </location>
</feature>
<dbReference type="Pfam" id="PF18562">
    <property type="entry name" value="CIDR1_gamma"/>
    <property type="match status" value="1"/>
</dbReference>
<feature type="compositionally biased region" description="Polar residues" evidence="2">
    <location>
        <begin position="823"/>
        <end position="834"/>
    </location>
</feature>
<feature type="region of interest" description="Disordered" evidence="2">
    <location>
        <begin position="1038"/>
        <end position="1060"/>
    </location>
</feature>
<protein>
    <recommendedName>
        <fullName evidence="10">Erythrocyte membrane protein 1</fullName>
    </recommendedName>
</protein>
<dbReference type="Pfam" id="PF22672">
    <property type="entry name" value="DBL_C"/>
    <property type="match status" value="2"/>
</dbReference>
<dbReference type="InterPro" id="IPR008602">
    <property type="entry name" value="Duffy-antigen-binding"/>
</dbReference>
<accession>W4J605</accession>
<dbReference type="FunFam" id="1.20.58.830:FF:000003">
    <property type="entry name" value="Erythrocyte membrane protein 1, PfEMP1"/>
    <property type="match status" value="1"/>
</dbReference>
<feature type="region of interest" description="Disordered" evidence="2">
    <location>
        <begin position="1565"/>
        <end position="1662"/>
    </location>
</feature>
<feature type="region of interest" description="Disordered" evidence="2">
    <location>
        <begin position="391"/>
        <end position="414"/>
    </location>
</feature>
<feature type="domain" description="Duffy-binding-like" evidence="3">
    <location>
        <begin position="618"/>
        <end position="770"/>
    </location>
</feature>
<gene>
    <name evidence="8" type="ORF">PFUGPA_00827</name>
</gene>
<dbReference type="InterPro" id="IPR004258">
    <property type="entry name" value="DBL"/>
</dbReference>
<evidence type="ECO:0000259" key="7">
    <source>
        <dbReference type="Pfam" id="PF22672"/>
    </source>
</evidence>
<feature type="compositionally biased region" description="Low complexity" evidence="2">
    <location>
        <begin position="554"/>
        <end position="563"/>
    </location>
</feature>
<dbReference type="Gene3D" id="1.20.58.1930">
    <property type="match status" value="1"/>
</dbReference>
<feature type="compositionally biased region" description="Polar residues" evidence="2">
    <location>
        <begin position="1042"/>
        <end position="1060"/>
    </location>
</feature>
<feature type="compositionally biased region" description="Low complexity" evidence="2">
    <location>
        <begin position="1132"/>
        <end position="1146"/>
    </location>
</feature>
<feature type="compositionally biased region" description="Pro residues" evidence="2">
    <location>
        <begin position="1640"/>
        <end position="1655"/>
    </location>
</feature>
<feature type="domain" description="Duffy-binding-like" evidence="3">
    <location>
        <begin position="1422"/>
        <end position="1557"/>
    </location>
</feature>
<evidence type="ECO:0000313" key="9">
    <source>
        <dbReference type="Proteomes" id="UP000019103"/>
    </source>
</evidence>
<feature type="region of interest" description="Disordered" evidence="2">
    <location>
        <begin position="554"/>
        <end position="577"/>
    </location>
</feature>
<reference evidence="8 9" key="1">
    <citation type="submission" date="2013-02" db="EMBL/GenBank/DDBJ databases">
        <title>The Genome Annotation of Plasmodium falciparum Palo Alto/Uganda.</title>
        <authorList>
            <consortium name="The Broad Institute Genome Sequencing Platform"/>
            <consortium name="The Broad Institute Genome Sequencing Center for Infectious Disease"/>
            <person name="Neafsey D."/>
            <person name="Hoffman S."/>
            <person name="Volkman S."/>
            <person name="Rosenthal P."/>
            <person name="Walker B."/>
            <person name="Young S.K."/>
            <person name="Zeng Q."/>
            <person name="Gargeya S."/>
            <person name="Fitzgerald M."/>
            <person name="Haas B."/>
            <person name="Abouelleil A."/>
            <person name="Allen A.W."/>
            <person name="Alvarado L."/>
            <person name="Arachchi H.M."/>
            <person name="Berlin A.M."/>
            <person name="Chapman S.B."/>
            <person name="Gainer-Dewar J."/>
            <person name="Goldberg J."/>
            <person name="Griggs A."/>
            <person name="Gujja S."/>
            <person name="Hansen M."/>
            <person name="Howarth C."/>
            <person name="Imamovic A."/>
            <person name="Ireland A."/>
            <person name="Larimer J."/>
            <person name="McCowan C."/>
            <person name="Murphy C."/>
            <person name="Pearson M."/>
            <person name="Poon T.W."/>
            <person name="Priest M."/>
            <person name="Roberts A."/>
            <person name="Saif S."/>
            <person name="Shea T."/>
            <person name="Sisk P."/>
            <person name="Sykes S."/>
            <person name="Wortman J."/>
            <person name="Nusbaum C."/>
            <person name="Birren B."/>
        </authorList>
    </citation>
    <scope>NUCLEOTIDE SEQUENCE [LARGE SCALE GENOMIC DNA]</scope>
    <source>
        <strain evidence="8 9">Palo Alto/Uganda</strain>
    </source>
</reference>
<dbReference type="Pfam" id="PF05424">
    <property type="entry name" value="Duffy_binding"/>
    <property type="match status" value="2"/>
</dbReference>
<dbReference type="Pfam" id="PF15447">
    <property type="entry name" value="NTS"/>
    <property type="match status" value="1"/>
</dbReference>
<feature type="domain" description="Duffy-antigen binding" evidence="4">
    <location>
        <begin position="110"/>
        <end position="302"/>
    </location>
</feature>
<dbReference type="FunFam" id="1.20.58.830:FF:000001">
    <property type="entry name" value="Erythrocyte membrane protein 1, PfEMP1"/>
    <property type="match status" value="1"/>
</dbReference>
<feature type="region of interest" description="Disordered" evidence="2">
    <location>
        <begin position="766"/>
        <end position="845"/>
    </location>
</feature>
<feature type="compositionally biased region" description="Polar residues" evidence="2">
    <location>
        <begin position="766"/>
        <end position="779"/>
    </location>
</feature>
<dbReference type="Pfam" id="PF03011">
    <property type="entry name" value="PFEMP"/>
    <property type="match status" value="2"/>
</dbReference>
<name>W4J605_PLAFP</name>
<evidence type="ECO:0008006" key="10">
    <source>
        <dbReference type="Google" id="ProtNLM"/>
    </source>
</evidence>
<dbReference type="Gene3D" id="1.20.58.830">
    <property type="match status" value="3"/>
</dbReference>
<dbReference type="SUPFAM" id="SSF140924">
    <property type="entry name" value="Duffy binding domain-like"/>
    <property type="match status" value="4"/>
</dbReference>
<dbReference type="Proteomes" id="UP000019103">
    <property type="component" value="Unassembled WGS sequence"/>
</dbReference>
<evidence type="ECO:0000259" key="6">
    <source>
        <dbReference type="Pfam" id="PF18562"/>
    </source>
</evidence>
<dbReference type="Gene3D" id="1.20.1310.20">
    <property type="entry name" value="Duffy-antigen binding domain"/>
    <property type="match status" value="2"/>
</dbReference>
<feature type="domain" description="Duffy-antigen binding" evidence="4">
    <location>
        <begin position="892"/>
        <end position="1102"/>
    </location>
</feature>
<feature type="compositionally biased region" description="Acidic residues" evidence="2">
    <location>
        <begin position="794"/>
        <end position="819"/>
    </location>
</feature>
<feature type="domain" description="Plasmodium falciparum erythrocyte membrane protein-1 N-terminal segment" evidence="5">
    <location>
        <begin position="15"/>
        <end position="50"/>
    </location>
</feature>
<organism evidence="8 9">
    <name type="scientific">Plasmodium falciparum (isolate Palo Alto / Uganda)</name>
    <dbReference type="NCBI Taxonomy" id="57270"/>
    <lineage>
        <taxon>Eukaryota</taxon>
        <taxon>Sar</taxon>
        <taxon>Alveolata</taxon>
        <taxon>Apicomplexa</taxon>
        <taxon>Aconoidasida</taxon>
        <taxon>Haemosporida</taxon>
        <taxon>Plasmodiidae</taxon>
        <taxon>Plasmodium</taxon>
        <taxon>Plasmodium (Laverania)</taxon>
    </lineage>
</organism>